<name>A0A7J6NKB2_PEROL</name>
<reference evidence="2 3" key="1">
    <citation type="submission" date="2020-04" db="EMBL/GenBank/DDBJ databases">
        <title>Perkinsus olseni comparative genomics.</title>
        <authorList>
            <person name="Bogema D.R."/>
        </authorList>
    </citation>
    <scope>NUCLEOTIDE SEQUENCE [LARGE SCALE GENOMIC DNA]</scope>
    <source>
        <strain evidence="2 3">ATCC PRA-207</strain>
    </source>
</reference>
<protein>
    <submittedName>
        <fullName evidence="2">Uncharacterized protein</fullName>
    </submittedName>
</protein>
<accession>A0A7J6NKB2</accession>
<evidence type="ECO:0000313" key="2">
    <source>
        <dbReference type="EMBL" id="KAF4683897.1"/>
    </source>
</evidence>
<dbReference type="AlphaFoldDB" id="A0A7J6NKB2"/>
<feature type="region of interest" description="Disordered" evidence="1">
    <location>
        <begin position="1"/>
        <end position="47"/>
    </location>
</feature>
<evidence type="ECO:0000256" key="1">
    <source>
        <dbReference type="SAM" id="MobiDB-lite"/>
    </source>
</evidence>
<sequence>TKRKCSIVNSPREGQLSLTVDGVKHGAGELGKPSLSESPREVGPTASRKLMRAPALVDGMRTRDEEMWTVVRKLRDVSKAYTKLRCPEGNGHVHGPYDVVEGSLGKLESANKRGFENCAELIRRFSSLPLPNCSAAPRISRLKLPHPPEWAKGSLERP</sequence>
<proteinExistence type="predicted"/>
<comment type="caution">
    <text evidence="2">The sequence shown here is derived from an EMBL/GenBank/DDBJ whole genome shotgun (WGS) entry which is preliminary data.</text>
</comment>
<dbReference type="Proteomes" id="UP000553632">
    <property type="component" value="Unassembled WGS sequence"/>
</dbReference>
<organism evidence="2 3">
    <name type="scientific">Perkinsus olseni</name>
    <name type="common">Perkinsus atlanticus</name>
    <dbReference type="NCBI Taxonomy" id="32597"/>
    <lineage>
        <taxon>Eukaryota</taxon>
        <taxon>Sar</taxon>
        <taxon>Alveolata</taxon>
        <taxon>Perkinsozoa</taxon>
        <taxon>Perkinsea</taxon>
        <taxon>Perkinsida</taxon>
        <taxon>Perkinsidae</taxon>
        <taxon>Perkinsus</taxon>
    </lineage>
</organism>
<gene>
    <name evidence="2" type="ORF">FOZ63_022050</name>
</gene>
<dbReference type="EMBL" id="JABANO010040569">
    <property type="protein sequence ID" value="KAF4683897.1"/>
    <property type="molecule type" value="Genomic_DNA"/>
</dbReference>
<evidence type="ECO:0000313" key="3">
    <source>
        <dbReference type="Proteomes" id="UP000553632"/>
    </source>
</evidence>
<feature type="non-terminal residue" evidence="2">
    <location>
        <position position="1"/>
    </location>
</feature>
<keyword evidence="3" id="KW-1185">Reference proteome</keyword>